<dbReference type="AlphaFoldDB" id="A0A4Z2BEX6"/>
<evidence type="ECO:0000313" key="3">
    <source>
        <dbReference type="EMBL" id="TNM90522.1"/>
    </source>
</evidence>
<keyword evidence="2" id="KW-0472">Membrane</keyword>
<organism evidence="3 4">
    <name type="scientific">Takifugu bimaculatus</name>
    <dbReference type="NCBI Taxonomy" id="433685"/>
    <lineage>
        <taxon>Eukaryota</taxon>
        <taxon>Metazoa</taxon>
        <taxon>Chordata</taxon>
        <taxon>Craniata</taxon>
        <taxon>Vertebrata</taxon>
        <taxon>Euteleostomi</taxon>
        <taxon>Actinopterygii</taxon>
        <taxon>Neopterygii</taxon>
        <taxon>Teleostei</taxon>
        <taxon>Neoteleostei</taxon>
        <taxon>Acanthomorphata</taxon>
        <taxon>Eupercaria</taxon>
        <taxon>Tetraodontiformes</taxon>
        <taxon>Tetradontoidea</taxon>
        <taxon>Tetraodontidae</taxon>
        <taxon>Takifugu</taxon>
    </lineage>
</organism>
<name>A0A4Z2BEX6_9TELE</name>
<evidence type="ECO:0000256" key="2">
    <source>
        <dbReference type="SAM" id="Phobius"/>
    </source>
</evidence>
<dbReference type="GO" id="GO:0015280">
    <property type="term" value="F:ligand-gated sodium channel activity"/>
    <property type="evidence" value="ECO:0007669"/>
    <property type="project" value="TreeGrafter"/>
</dbReference>
<dbReference type="GO" id="GO:0019722">
    <property type="term" value="P:calcium-mediated signaling"/>
    <property type="evidence" value="ECO:0007669"/>
    <property type="project" value="TreeGrafter"/>
</dbReference>
<dbReference type="InterPro" id="IPR028798">
    <property type="entry name" value="TPC2"/>
</dbReference>
<feature type="compositionally biased region" description="Polar residues" evidence="1">
    <location>
        <begin position="140"/>
        <end position="155"/>
    </location>
</feature>
<evidence type="ECO:0008006" key="5">
    <source>
        <dbReference type="Google" id="ProtNLM"/>
    </source>
</evidence>
<dbReference type="GO" id="GO:0097682">
    <property type="term" value="F:intracellularly phosphatidylinositol-3,5-bisphosphate-gated monatomic cation channel activity"/>
    <property type="evidence" value="ECO:0007669"/>
    <property type="project" value="TreeGrafter"/>
</dbReference>
<sequence>MIVNNWQAFLDAYSRYTTGWSKIYFVCWWLTSSVMWVNLFVALILENFIYRWDRSHSCSNTDVERIRYETSVQLIFKSQVQEPTEEELLFRLSRPNEAGPGPDQDQGHVSEQRYEAQEQDQCWPRNRTSAGPGTGPAVAQEQSNLAEVNQNQDTS</sequence>
<evidence type="ECO:0000313" key="4">
    <source>
        <dbReference type="Proteomes" id="UP000516260"/>
    </source>
</evidence>
<evidence type="ECO:0000256" key="1">
    <source>
        <dbReference type="SAM" id="MobiDB-lite"/>
    </source>
</evidence>
<proteinExistence type="predicted"/>
<gene>
    <name evidence="3" type="ORF">fugu_002811</name>
</gene>
<dbReference type="EMBL" id="SWLE01000016">
    <property type="protein sequence ID" value="TNM90522.1"/>
    <property type="molecule type" value="Genomic_DNA"/>
</dbReference>
<dbReference type="Gene3D" id="1.10.287.70">
    <property type="match status" value="1"/>
</dbReference>
<dbReference type="GO" id="GO:0022832">
    <property type="term" value="F:voltage-gated channel activity"/>
    <property type="evidence" value="ECO:0007669"/>
    <property type="project" value="InterPro"/>
</dbReference>
<keyword evidence="2" id="KW-0812">Transmembrane</keyword>
<keyword evidence="4" id="KW-1185">Reference proteome</keyword>
<accession>A0A4Z2BEX6</accession>
<dbReference type="PANTHER" id="PTHR46768:SF1">
    <property type="entry name" value="TWO PORE CHANNEL PROTEIN 2"/>
    <property type="match status" value="1"/>
</dbReference>
<feature type="transmembrane region" description="Helical" evidence="2">
    <location>
        <begin position="23"/>
        <end position="45"/>
    </location>
</feature>
<feature type="compositionally biased region" description="Basic and acidic residues" evidence="1">
    <location>
        <begin position="105"/>
        <end position="116"/>
    </location>
</feature>
<protein>
    <recommendedName>
        <fullName evidence="5">Ion transport domain-containing protein</fullName>
    </recommendedName>
</protein>
<dbReference type="Proteomes" id="UP000516260">
    <property type="component" value="Chromosome 3"/>
</dbReference>
<dbReference type="GO" id="GO:0075509">
    <property type="term" value="P:endocytosis involved in viral entry into host cell"/>
    <property type="evidence" value="ECO:0007669"/>
    <property type="project" value="TreeGrafter"/>
</dbReference>
<reference evidence="3 4" key="1">
    <citation type="submission" date="2019-04" db="EMBL/GenBank/DDBJ databases">
        <title>The sequence and de novo assembly of Takifugu bimaculatus genome using PacBio and Hi-C technologies.</title>
        <authorList>
            <person name="Xu P."/>
            <person name="Liu B."/>
            <person name="Zhou Z."/>
        </authorList>
    </citation>
    <scope>NUCLEOTIDE SEQUENCE [LARGE SCALE GENOMIC DNA]</scope>
    <source>
        <strain evidence="3">TB-2018</strain>
        <tissue evidence="3">Muscle</tissue>
    </source>
</reference>
<dbReference type="PANTHER" id="PTHR46768">
    <property type="entry name" value="TWO PORE CALCIUM CHANNEL PROTEIN 2"/>
    <property type="match status" value="1"/>
</dbReference>
<dbReference type="GO" id="GO:0005765">
    <property type="term" value="C:lysosomal membrane"/>
    <property type="evidence" value="ECO:0007669"/>
    <property type="project" value="InterPro"/>
</dbReference>
<keyword evidence="2" id="KW-1133">Transmembrane helix</keyword>
<comment type="caution">
    <text evidence="3">The sequence shown here is derived from an EMBL/GenBank/DDBJ whole genome shotgun (WGS) entry which is preliminary data.</text>
</comment>
<feature type="region of interest" description="Disordered" evidence="1">
    <location>
        <begin position="90"/>
        <end position="155"/>
    </location>
</feature>